<dbReference type="InterPro" id="IPR052422">
    <property type="entry name" value="Auxin_Ser/Thr_Kinase"/>
</dbReference>
<dbReference type="GO" id="GO:0005524">
    <property type="term" value="F:ATP binding"/>
    <property type="evidence" value="ECO:0007669"/>
    <property type="project" value="UniProtKB-UniRule"/>
</dbReference>
<dbReference type="InterPro" id="IPR032675">
    <property type="entry name" value="LRR_dom_sf"/>
</dbReference>
<dbReference type="SMART" id="SM00220">
    <property type="entry name" value="S_TKc"/>
    <property type="match status" value="1"/>
</dbReference>
<evidence type="ECO:0000313" key="24">
    <source>
        <dbReference type="Proteomes" id="UP000825935"/>
    </source>
</evidence>
<dbReference type="GO" id="GO:0005886">
    <property type="term" value="C:plasma membrane"/>
    <property type="evidence" value="ECO:0007669"/>
    <property type="project" value="UniProtKB-SubCell"/>
</dbReference>
<evidence type="ECO:0000256" key="21">
    <source>
        <dbReference type="SAM" id="SignalP"/>
    </source>
</evidence>
<dbReference type="InterPro" id="IPR013210">
    <property type="entry name" value="LRR_N_plant-typ"/>
</dbReference>
<dbReference type="FunFam" id="1.10.510.10:FF:000468">
    <property type="entry name" value="PTI1-like tyrosine-protein kinase 3"/>
    <property type="match status" value="1"/>
</dbReference>
<accession>A0A8T2UDB7</accession>
<proteinExistence type="inferred from homology"/>
<keyword evidence="11" id="KW-0418">Kinase</keyword>
<dbReference type="InterPro" id="IPR001611">
    <property type="entry name" value="Leu-rich_rpt"/>
</dbReference>
<evidence type="ECO:0000256" key="10">
    <source>
        <dbReference type="ARBA" id="ARBA00022741"/>
    </source>
</evidence>
<feature type="binding site" evidence="18">
    <location>
        <position position="633"/>
    </location>
    <ligand>
        <name>ATP</name>
        <dbReference type="ChEBI" id="CHEBI:30616"/>
    </ligand>
</feature>
<sequence>MNSFHLPRFKGRITPSTIILCFAAVFLTKAMCSTNPIDVEVLTSFLNSVTNPEALSGWGQGDPCDNNWMYVLCSGSRVTQLQLKNAGLKGELPPNLNQLSSLEQIALQGNSLGGPLPSFSGLSALTTAYLGDQLFISIPSDFFKGLTALVTITLQNNPLNSTEGWSLPTDIIGASGLTTLILTRTNLSGPIPDFLGNLTNLQELRMSYNNFVGGIPASFKNLLQLSRLELNNNGGNLSGPIDVVAEMPSLAVLWLHVNEFTGPIPPALGSLVSLQECRLNDNQLVGIVPSTFSSSTSLRILTLKGNQLLGPIPKLPISDPNNYTYTGNKFCQSEVGAPCTTEVSALISFLEYLNYPISLIGSWDGQTSCALKGVGCDSQNRVTSINLAFSQLSGSISPALANLTYLTKLVLNDNNLTGTIPESLTTLNSLMLIDVSNNNIYGPIPAFNTSRVTIKTTGNPNINKAAPPSSPDGKSTSPNAGNTSTAPPDLSPPNSSKKKSSSPVGAVVGVIGGISVFIVAAFIVLAIYRRRNKKFRRVLSPNTAYLKASESGDEADLMKLSANRISSSTVLDVFNISKRTENMQVIEDGNLLISIQLLRSVTNNFSKDNVLGEGGFGVVYKGELDDGTKIAVKRMLASMVTSKGLEEFQAEITVLTKVRHRHLVSLLGYCIEGNERLLVYEYMSLGNLSSHLFDWKNLKVPPLTWERRLKIALDVARGIEYLHGLAHKSFIHRDLKSSNILLGDGYRAKVSDFGLVKLVPEGGKYSVETRLAGTFGYLAPEYAVTGRVTTKVDVFSFGVVLMELLTGRKALDETQSEENVHLVTWFRRQLGNKGSFFQSIDGVIQVKDDISKSILSVAELAGHCTAREPYNRPDMGHVVNVLAPLVEQWKPADDSEVDDGIDLHMTLPQVLQKWQAFEGNSMTISEDMGDCPGTSMISLPSRPAGLAQTFASNDGR</sequence>
<organism evidence="23 24">
    <name type="scientific">Ceratopteris richardii</name>
    <name type="common">Triangle waterfern</name>
    <dbReference type="NCBI Taxonomy" id="49495"/>
    <lineage>
        <taxon>Eukaryota</taxon>
        <taxon>Viridiplantae</taxon>
        <taxon>Streptophyta</taxon>
        <taxon>Embryophyta</taxon>
        <taxon>Tracheophyta</taxon>
        <taxon>Polypodiopsida</taxon>
        <taxon>Polypodiidae</taxon>
        <taxon>Polypodiales</taxon>
        <taxon>Pteridineae</taxon>
        <taxon>Pteridaceae</taxon>
        <taxon>Parkerioideae</taxon>
        <taxon>Ceratopteris</taxon>
    </lineage>
</organism>
<keyword evidence="24" id="KW-1185">Reference proteome</keyword>
<dbReference type="InterPro" id="IPR011009">
    <property type="entry name" value="Kinase-like_dom_sf"/>
</dbReference>
<comment type="similarity">
    <text evidence="2">Belongs to the protein kinase superfamily. Ser/Thr protein kinase family.</text>
</comment>
<keyword evidence="9" id="KW-0677">Repeat</keyword>
<dbReference type="OrthoDB" id="2018786at2759"/>
<keyword evidence="8 21" id="KW-0732">Signal</keyword>
<keyword evidence="16" id="KW-0675">Receptor</keyword>
<dbReference type="SUPFAM" id="SSF52058">
    <property type="entry name" value="L domain-like"/>
    <property type="match status" value="1"/>
</dbReference>
<keyword evidence="4" id="KW-0723">Serine/threonine-protein kinase</keyword>
<dbReference type="InterPro" id="IPR008271">
    <property type="entry name" value="Ser/Thr_kinase_AS"/>
</dbReference>
<reference evidence="23" key="1">
    <citation type="submission" date="2021-08" db="EMBL/GenBank/DDBJ databases">
        <title>WGS assembly of Ceratopteris richardii.</title>
        <authorList>
            <person name="Marchant D.B."/>
            <person name="Chen G."/>
            <person name="Jenkins J."/>
            <person name="Shu S."/>
            <person name="Leebens-Mack J."/>
            <person name="Grimwood J."/>
            <person name="Schmutz J."/>
            <person name="Soltis P."/>
            <person name="Soltis D."/>
            <person name="Chen Z.-H."/>
        </authorList>
    </citation>
    <scope>NUCLEOTIDE SEQUENCE</scope>
    <source>
        <strain evidence="23">Whitten #5841</strain>
        <tissue evidence="23">Leaf</tissue>
    </source>
</reference>
<dbReference type="Pfam" id="PF00560">
    <property type="entry name" value="LRR_1"/>
    <property type="match status" value="2"/>
</dbReference>
<dbReference type="EMBL" id="CM035413">
    <property type="protein sequence ID" value="KAH7431876.1"/>
    <property type="molecule type" value="Genomic_DNA"/>
</dbReference>
<comment type="subcellular location">
    <subcellularLocation>
        <location evidence="1">Cell membrane</location>
        <topology evidence="1">Single-pass membrane protein</topology>
    </subcellularLocation>
</comment>
<evidence type="ECO:0000256" key="7">
    <source>
        <dbReference type="ARBA" id="ARBA00022692"/>
    </source>
</evidence>
<dbReference type="CDD" id="cd14066">
    <property type="entry name" value="STKc_IRAK"/>
    <property type="match status" value="1"/>
</dbReference>
<evidence type="ECO:0000256" key="6">
    <source>
        <dbReference type="ARBA" id="ARBA00022679"/>
    </source>
</evidence>
<evidence type="ECO:0000256" key="11">
    <source>
        <dbReference type="ARBA" id="ARBA00022777"/>
    </source>
</evidence>
<evidence type="ECO:0000256" key="1">
    <source>
        <dbReference type="ARBA" id="ARBA00004162"/>
    </source>
</evidence>
<dbReference type="PROSITE" id="PS00107">
    <property type="entry name" value="PROTEIN_KINASE_ATP"/>
    <property type="match status" value="1"/>
</dbReference>
<feature type="region of interest" description="Disordered" evidence="19">
    <location>
        <begin position="458"/>
        <end position="502"/>
    </location>
</feature>
<keyword evidence="5" id="KW-0433">Leucine-rich repeat</keyword>
<feature type="chain" id="PRO_5035890673" description="Protein kinase domain-containing protein" evidence="21">
    <location>
        <begin position="33"/>
        <end position="956"/>
    </location>
</feature>
<evidence type="ECO:0000256" key="13">
    <source>
        <dbReference type="ARBA" id="ARBA00022989"/>
    </source>
</evidence>
<keyword evidence="15" id="KW-1015">Disulfide bond</keyword>
<evidence type="ECO:0000256" key="17">
    <source>
        <dbReference type="ARBA" id="ARBA00023180"/>
    </source>
</evidence>
<evidence type="ECO:0000256" key="14">
    <source>
        <dbReference type="ARBA" id="ARBA00023136"/>
    </source>
</evidence>
<dbReference type="Proteomes" id="UP000825935">
    <property type="component" value="Chromosome 8"/>
</dbReference>
<dbReference type="InterPro" id="IPR000719">
    <property type="entry name" value="Prot_kinase_dom"/>
</dbReference>
<dbReference type="GO" id="GO:0004674">
    <property type="term" value="F:protein serine/threonine kinase activity"/>
    <property type="evidence" value="ECO:0007669"/>
    <property type="project" value="UniProtKB-KW"/>
</dbReference>
<feature type="signal peptide" evidence="21">
    <location>
        <begin position="1"/>
        <end position="32"/>
    </location>
</feature>
<feature type="domain" description="Protein kinase" evidence="22">
    <location>
        <begin position="605"/>
        <end position="886"/>
    </location>
</feature>
<dbReference type="AlphaFoldDB" id="A0A8T2UDB7"/>
<evidence type="ECO:0000256" key="20">
    <source>
        <dbReference type="SAM" id="Phobius"/>
    </source>
</evidence>
<dbReference type="Gene3D" id="3.30.200.20">
    <property type="entry name" value="Phosphorylase Kinase, domain 1"/>
    <property type="match status" value="1"/>
</dbReference>
<dbReference type="PANTHER" id="PTHR47986">
    <property type="entry name" value="OSJNBA0070M12.3 PROTEIN"/>
    <property type="match status" value="1"/>
</dbReference>
<evidence type="ECO:0000256" key="9">
    <source>
        <dbReference type="ARBA" id="ARBA00022737"/>
    </source>
</evidence>
<evidence type="ECO:0000313" key="23">
    <source>
        <dbReference type="EMBL" id="KAH7431876.1"/>
    </source>
</evidence>
<comment type="caution">
    <text evidence="23">The sequence shown here is derived from an EMBL/GenBank/DDBJ whole genome shotgun (WGS) entry which is preliminary data.</text>
</comment>
<evidence type="ECO:0000256" key="18">
    <source>
        <dbReference type="PROSITE-ProRule" id="PRU10141"/>
    </source>
</evidence>
<evidence type="ECO:0000256" key="2">
    <source>
        <dbReference type="ARBA" id="ARBA00008684"/>
    </source>
</evidence>
<dbReference type="PROSITE" id="PS00108">
    <property type="entry name" value="PROTEIN_KINASE_ST"/>
    <property type="match status" value="1"/>
</dbReference>
<evidence type="ECO:0000256" key="12">
    <source>
        <dbReference type="ARBA" id="ARBA00022840"/>
    </source>
</evidence>
<dbReference type="OMA" id="EPRTRIN"/>
<keyword evidence="17" id="KW-0325">Glycoprotein</keyword>
<keyword evidence="7 20" id="KW-0812">Transmembrane</keyword>
<keyword evidence="14 20" id="KW-0472">Membrane</keyword>
<evidence type="ECO:0000256" key="5">
    <source>
        <dbReference type="ARBA" id="ARBA00022614"/>
    </source>
</evidence>
<keyword evidence="13 20" id="KW-1133">Transmembrane helix</keyword>
<feature type="transmembrane region" description="Helical" evidence="20">
    <location>
        <begin position="504"/>
        <end position="528"/>
    </location>
</feature>
<dbReference type="Gene3D" id="1.10.510.10">
    <property type="entry name" value="Transferase(Phosphotransferase) domain 1"/>
    <property type="match status" value="1"/>
</dbReference>
<keyword evidence="3" id="KW-1003">Cell membrane</keyword>
<dbReference type="FunFam" id="3.80.10.10:FF:000129">
    <property type="entry name" value="Leucine-rich repeat receptor-like kinase"/>
    <property type="match status" value="1"/>
</dbReference>
<evidence type="ECO:0000256" key="15">
    <source>
        <dbReference type="ARBA" id="ARBA00023157"/>
    </source>
</evidence>
<dbReference type="PROSITE" id="PS50011">
    <property type="entry name" value="PROTEIN_KINASE_DOM"/>
    <property type="match status" value="1"/>
</dbReference>
<dbReference type="Gene3D" id="3.80.10.10">
    <property type="entry name" value="Ribonuclease Inhibitor"/>
    <property type="match status" value="2"/>
</dbReference>
<evidence type="ECO:0000256" key="3">
    <source>
        <dbReference type="ARBA" id="ARBA00022475"/>
    </source>
</evidence>
<dbReference type="Pfam" id="PF08263">
    <property type="entry name" value="LRRNT_2"/>
    <property type="match status" value="2"/>
</dbReference>
<dbReference type="SUPFAM" id="SSF56112">
    <property type="entry name" value="Protein kinase-like (PK-like)"/>
    <property type="match status" value="1"/>
</dbReference>
<evidence type="ECO:0000256" key="16">
    <source>
        <dbReference type="ARBA" id="ARBA00023170"/>
    </source>
</evidence>
<evidence type="ECO:0000256" key="8">
    <source>
        <dbReference type="ARBA" id="ARBA00022729"/>
    </source>
</evidence>
<evidence type="ECO:0000256" key="4">
    <source>
        <dbReference type="ARBA" id="ARBA00022527"/>
    </source>
</evidence>
<keyword evidence="12 18" id="KW-0067">ATP-binding</keyword>
<dbReference type="InterPro" id="IPR017441">
    <property type="entry name" value="Protein_kinase_ATP_BS"/>
</dbReference>
<evidence type="ECO:0000259" key="22">
    <source>
        <dbReference type="PROSITE" id="PS50011"/>
    </source>
</evidence>
<feature type="compositionally biased region" description="Polar residues" evidence="19">
    <location>
        <begin position="472"/>
        <end position="486"/>
    </location>
</feature>
<dbReference type="PANTHER" id="PTHR47986:SF1">
    <property type="entry name" value="OS04G0685900 PROTEIN"/>
    <property type="match status" value="1"/>
</dbReference>
<keyword evidence="10 18" id="KW-0547">Nucleotide-binding</keyword>
<name>A0A8T2UDB7_CERRI</name>
<evidence type="ECO:0000256" key="19">
    <source>
        <dbReference type="SAM" id="MobiDB-lite"/>
    </source>
</evidence>
<dbReference type="InterPro" id="IPR001245">
    <property type="entry name" value="Ser-Thr/Tyr_kinase_cat_dom"/>
</dbReference>
<dbReference type="Pfam" id="PF07714">
    <property type="entry name" value="PK_Tyr_Ser-Thr"/>
    <property type="match status" value="1"/>
</dbReference>
<keyword evidence="6" id="KW-0808">Transferase</keyword>
<dbReference type="FunFam" id="3.30.200.20:FF:000226">
    <property type="entry name" value="receptor protein kinase TMK1"/>
    <property type="match status" value="1"/>
</dbReference>
<protein>
    <recommendedName>
        <fullName evidence="22">Protein kinase domain-containing protein</fullName>
    </recommendedName>
</protein>
<gene>
    <name evidence="23" type="ORF">KP509_08G070900</name>
</gene>